<evidence type="ECO:0000313" key="2">
    <source>
        <dbReference type="EMBL" id="MBW9110971.1"/>
    </source>
</evidence>
<dbReference type="Proteomes" id="UP000777440">
    <property type="component" value="Unassembled WGS sequence"/>
</dbReference>
<keyword evidence="1" id="KW-0472">Membrane</keyword>
<gene>
    <name evidence="2" type="ORF">JNB61_14415</name>
</gene>
<feature type="transmembrane region" description="Helical" evidence="1">
    <location>
        <begin position="28"/>
        <end position="48"/>
    </location>
</feature>
<dbReference type="EMBL" id="JAEUAX010000008">
    <property type="protein sequence ID" value="MBW9110971.1"/>
    <property type="molecule type" value="Genomic_DNA"/>
</dbReference>
<comment type="caution">
    <text evidence="2">The sequence shown here is derived from an EMBL/GenBank/DDBJ whole genome shotgun (WGS) entry which is preliminary data.</text>
</comment>
<sequence>MARSRRRRRRYEIGQEPWLLREYGGAPMWLICVAVAFLAAVCVLWLVMG</sequence>
<keyword evidence="1" id="KW-1133">Transmembrane helix</keyword>
<keyword evidence="1" id="KW-0812">Transmembrane</keyword>
<dbReference type="RefSeq" id="WP_220292347.1">
    <property type="nucleotide sequence ID" value="NZ_JAEUAX010000008.1"/>
</dbReference>
<proteinExistence type="predicted"/>
<evidence type="ECO:0000313" key="3">
    <source>
        <dbReference type="Proteomes" id="UP000777440"/>
    </source>
</evidence>
<reference evidence="2 3" key="1">
    <citation type="journal article" date="2021" name="MBio">
        <title>Poor Competitiveness of Bradyrhizobium in Pigeon Pea Root Colonization in Indian Soils.</title>
        <authorList>
            <person name="Chalasani D."/>
            <person name="Basu A."/>
            <person name="Pullabhotla S.V.S.R.N."/>
            <person name="Jorrin B."/>
            <person name="Neal A.L."/>
            <person name="Poole P.S."/>
            <person name="Podile A.R."/>
            <person name="Tkacz A."/>
        </authorList>
    </citation>
    <scope>NUCLEOTIDE SEQUENCE [LARGE SCALE GENOMIC DNA]</scope>
    <source>
        <strain evidence="2 3">HU12</strain>
    </source>
</reference>
<accession>A0ABS7I2D6</accession>
<organism evidence="2 3">
    <name type="scientific">Microbacterium ureisolvens</name>
    <dbReference type="NCBI Taxonomy" id="2781186"/>
    <lineage>
        <taxon>Bacteria</taxon>
        <taxon>Bacillati</taxon>
        <taxon>Actinomycetota</taxon>
        <taxon>Actinomycetes</taxon>
        <taxon>Micrococcales</taxon>
        <taxon>Microbacteriaceae</taxon>
        <taxon>Microbacterium</taxon>
    </lineage>
</organism>
<protein>
    <submittedName>
        <fullName evidence="2">Uncharacterized protein</fullName>
    </submittedName>
</protein>
<evidence type="ECO:0000256" key="1">
    <source>
        <dbReference type="SAM" id="Phobius"/>
    </source>
</evidence>
<name>A0ABS7I2D6_9MICO</name>
<keyword evidence="3" id="KW-1185">Reference proteome</keyword>